<dbReference type="InterPro" id="IPR018200">
    <property type="entry name" value="USP_CS"/>
</dbReference>
<feature type="compositionally biased region" description="Basic and acidic residues" evidence="2">
    <location>
        <begin position="987"/>
        <end position="1002"/>
    </location>
</feature>
<dbReference type="EMBL" id="NHYD01001946">
    <property type="protein sequence ID" value="PPQ89135.1"/>
    <property type="molecule type" value="Genomic_DNA"/>
</dbReference>
<dbReference type="Gene3D" id="3.30.2230.10">
    <property type="entry name" value="DUSP-like"/>
    <property type="match status" value="1"/>
</dbReference>
<dbReference type="Pfam" id="PF00240">
    <property type="entry name" value="ubiquitin"/>
    <property type="match status" value="1"/>
</dbReference>
<dbReference type="InterPro" id="IPR006615">
    <property type="entry name" value="Pept_C19_DUSP"/>
</dbReference>
<accession>A0A409XEG4</accession>
<protein>
    <submittedName>
        <fullName evidence="6">Uncharacterized protein</fullName>
    </submittedName>
</protein>
<dbReference type="InterPro" id="IPR038765">
    <property type="entry name" value="Papain-like_cys_pep_sf"/>
</dbReference>
<dbReference type="GO" id="GO:0004197">
    <property type="term" value="F:cysteine-type endopeptidase activity"/>
    <property type="evidence" value="ECO:0007669"/>
    <property type="project" value="InterPro"/>
</dbReference>
<gene>
    <name evidence="6" type="ORF">CVT25_006507</name>
</gene>
<dbReference type="AlphaFoldDB" id="A0A409XEG4"/>
<dbReference type="SUPFAM" id="SSF143791">
    <property type="entry name" value="DUSP-like"/>
    <property type="match status" value="1"/>
</dbReference>
<dbReference type="PROSITE" id="PS51283">
    <property type="entry name" value="DUSP"/>
    <property type="match status" value="1"/>
</dbReference>
<feature type="domain" description="Ubiquitin-like" evidence="3">
    <location>
        <begin position="1024"/>
        <end position="1091"/>
    </location>
</feature>
<dbReference type="GO" id="GO:0005634">
    <property type="term" value="C:nucleus"/>
    <property type="evidence" value="ECO:0007669"/>
    <property type="project" value="TreeGrafter"/>
</dbReference>
<dbReference type="OrthoDB" id="289038at2759"/>
<dbReference type="Pfam" id="PF00443">
    <property type="entry name" value="UCH"/>
    <property type="match status" value="1"/>
</dbReference>
<organism evidence="6 7">
    <name type="scientific">Psilocybe cyanescens</name>
    <dbReference type="NCBI Taxonomy" id="93625"/>
    <lineage>
        <taxon>Eukaryota</taxon>
        <taxon>Fungi</taxon>
        <taxon>Dikarya</taxon>
        <taxon>Basidiomycota</taxon>
        <taxon>Agaricomycotina</taxon>
        <taxon>Agaricomycetes</taxon>
        <taxon>Agaricomycetidae</taxon>
        <taxon>Agaricales</taxon>
        <taxon>Agaricineae</taxon>
        <taxon>Strophariaceae</taxon>
        <taxon>Psilocybe</taxon>
    </lineage>
</organism>
<comment type="caution">
    <text evidence="6">The sequence shown here is derived from an EMBL/GenBank/DDBJ whole genome shotgun (WGS) entry which is preliminary data.</text>
</comment>
<comment type="similarity">
    <text evidence="1">Belongs to the peptidase C19 family.</text>
</comment>
<dbReference type="PROSITE" id="PS00973">
    <property type="entry name" value="USP_2"/>
    <property type="match status" value="1"/>
</dbReference>
<dbReference type="Proteomes" id="UP000283269">
    <property type="component" value="Unassembled WGS sequence"/>
</dbReference>
<dbReference type="PROSITE" id="PS50235">
    <property type="entry name" value="USP_3"/>
    <property type="match status" value="1"/>
</dbReference>
<reference evidence="6 7" key="1">
    <citation type="journal article" date="2018" name="Evol. Lett.">
        <title>Horizontal gene cluster transfer increased hallucinogenic mushroom diversity.</title>
        <authorList>
            <person name="Reynolds H.T."/>
            <person name="Vijayakumar V."/>
            <person name="Gluck-Thaler E."/>
            <person name="Korotkin H.B."/>
            <person name="Matheny P.B."/>
            <person name="Slot J.C."/>
        </authorList>
    </citation>
    <scope>NUCLEOTIDE SEQUENCE [LARGE SCALE GENOMIC DNA]</scope>
    <source>
        <strain evidence="6 7">2631</strain>
    </source>
</reference>
<dbReference type="Gene3D" id="3.10.20.90">
    <property type="entry name" value="Phosphatidylinositol 3-kinase Catalytic Subunit, Chain A, domain 1"/>
    <property type="match status" value="1"/>
</dbReference>
<dbReference type="InParanoid" id="A0A409XEG4"/>
<dbReference type="Gene3D" id="3.90.70.10">
    <property type="entry name" value="Cysteine proteinases"/>
    <property type="match status" value="1"/>
</dbReference>
<dbReference type="PROSITE" id="PS00972">
    <property type="entry name" value="USP_1"/>
    <property type="match status" value="1"/>
</dbReference>
<dbReference type="Pfam" id="PF06337">
    <property type="entry name" value="DUSP"/>
    <property type="match status" value="1"/>
</dbReference>
<evidence type="ECO:0000256" key="2">
    <source>
        <dbReference type="SAM" id="MobiDB-lite"/>
    </source>
</evidence>
<dbReference type="PANTHER" id="PTHR24006">
    <property type="entry name" value="UBIQUITIN CARBOXYL-TERMINAL HYDROLASE"/>
    <property type="match status" value="1"/>
</dbReference>
<name>A0A409XEG4_PSICY</name>
<proteinExistence type="inferred from homology"/>
<dbReference type="CDD" id="cd01795">
    <property type="entry name" value="Ubl_USP48"/>
    <property type="match status" value="1"/>
</dbReference>
<evidence type="ECO:0000313" key="6">
    <source>
        <dbReference type="EMBL" id="PPQ89135.1"/>
    </source>
</evidence>
<dbReference type="SUPFAM" id="SSF54236">
    <property type="entry name" value="Ubiquitin-like"/>
    <property type="match status" value="1"/>
</dbReference>
<dbReference type="GO" id="GO:0004843">
    <property type="term" value="F:cysteine-type deubiquitinase activity"/>
    <property type="evidence" value="ECO:0007669"/>
    <property type="project" value="InterPro"/>
</dbReference>
<dbReference type="InterPro" id="IPR001394">
    <property type="entry name" value="Peptidase_C19_UCH"/>
</dbReference>
<sequence>MPPKRKRNASSPQKGLLPGEKLKRSAIPGASTSSPWGWVGSEVVEPEQITPEHRLLACNLSSRNNNAFCPNKYSHEDNKLPEQTPSTSVTTGELLDDIIVISDDEALSCSKKGCKANPNCLNYLGQESWEDEDAAEEKLFKFVKLGRDPSQNNREVDLPVGLKNLGATCYANASLQVWYRDLAFRSGVFSCEPPDGIQEEKYQESPIFQLQVTFAALQEGNQISFNPQKLVESLQLRTSEQQDAQEFSKLFMSHLDAEFKKQSSPVKSLITEQFQGSQAYGTICHECKNRSERPSDFLEVEISFDSNSTLEDRIAASLLPETLSGDNKYFCSRCEALQDATRYTELRQLPPVLHFSLLRFVYDVSTMERKKSKYSITFPLMLDMHKYLGSKNARENTAPAEKNDSLYELRGILLHKGASAYHGHYEAQVYDAEHKSWFQFNDETVTQITSLGDKVPSRNLEGVDEKPDSSQVRKNRMNARKRKRIDDSDDDIIEYAITQLLQSEKQSLVLTVANTYRQTKDAYMLIYSKKLNSAGKEASAEMSTSLAPKPPPRAMSIIRNLNTEHDTACKVFTEKEKEIKSRFQDLCLKVLNIYQNWAIRNDSEETVVVSRQALESWLSEHCVTAVLKEGAISSALERQSHERSLSPNSAKDILLPFPISVSDITCEHGLLDPQKSKDMKRICRRVFNEIAKTTNCTFDPVLQPSDACSTCVSTLFKEKLYELQHPKYIKQFDEISFVPEDEMGYWISKKWCKDWKLIKPKMHVVSKEDPAPDSAEFYSHVFCEHGGLSLNTTNRRKISIEAMQLLRELFPVWKPPASNTETCAICDAEVHISKEDKKEVRRRAEEEKSRLKFIQQSSLDVWTNGSDKVSCAIIPSQFIKSWRRWVNNPSDHPRPEEVDNKTFLCSHDHLIFDPNCNNDLDSTIIIIERDQWDELQSIYPGGPLIALTKNSEGNRVKYEHSIPVCQECRLKRKMEWETADIFIRIPGPEEPKSSKVDPESPPKMKTKPVVKYVRINGARQSKRLRQIKEHGERRRISVSKFTTVKDLKIMANEEFSIPTICQRLFYQGHELEDNAETVASLQISANDIIDLREQTEILEIVSDSDEPPTKRRREGPGFGGTLLGSVESSSPERTPGPIINNLANEKPCLVCTFSNDPDALSCEMCDTPFS</sequence>
<dbReference type="PROSITE" id="PS50053">
    <property type="entry name" value="UBIQUITIN_2"/>
    <property type="match status" value="1"/>
</dbReference>
<evidence type="ECO:0000313" key="7">
    <source>
        <dbReference type="Proteomes" id="UP000283269"/>
    </source>
</evidence>
<feature type="domain" description="USP" evidence="4">
    <location>
        <begin position="160"/>
        <end position="467"/>
    </location>
</feature>
<dbReference type="SUPFAM" id="SSF54001">
    <property type="entry name" value="Cysteine proteinases"/>
    <property type="match status" value="1"/>
</dbReference>
<dbReference type="InterPro" id="IPR029071">
    <property type="entry name" value="Ubiquitin-like_domsf"/>
</dbReference>
<feature type="region of interest" description="Disordered" evidence="2">
    <location>
        <begin position="1"/>
        <end position="39"/>
    </location>
</feature>
<dbReference type="InterPro" id="IPR035927">
    <property type="entry name" value="DUSP-like_sf"/>
</dbReference>
<dbReference type="InterPro" id="IPR044743">
    <property type="entry name" value="Ubl_USP48"/>
</dbReference>
<evidence type="ECO:0000259" key="3">
    <source>
        <dbReference type="PROSITE" id="PS50053"/>
    </source>
</evidence>
<dbReference type="InterPro" id="IPR050164">
    <property type="entry name" value="Peptidase_C19"/>
</dbReference>
<feature type="region of interest" description="Disordered" evidence="2">
    <location>
        <begin position="987"/>
        <end position="1006"/>
    </location>
</feature>
<dbReference type="InterPro" id="IPR000626">
    <property type="entry name" value="Ubiquitin-like_dom"/>
</dbReference>
<dbReference type="InterPro" id="IPR028889">
    <property type="entry name" value="USP"/>
</dbReference>
<dbReference type="GO" id="GO:0016579">
    <property type="term" value="P:protein deubiquitination"/>
    <property type="evidence" value="ECO:0007669"/>
    <property type="project" value="InterPro"/>
</dbReference>
<feature type="compositionally biased region" description="Basic residues" evidence="2">
    <location>
        <begin position="473"/>
        <end position="483"/>
    </location>
</feature>
<keyword evidence="7" id="KW-1185">Reference proteome</keyword>
<evidence type="ECO:0000259" key="4">
    <source>
        <dbReference type="PROSITE" id="PS50235"/>
    </source>
</evidence>
<feature type="region of interest" description="Disordered" evidence="2">
    <location>
        <begin position="1103"/>
        <end position="1136"/>
    </location>
</feature>
<evidence type="ECO:0000259" key="5">
    <source>
        <dbReference type="PROSITE" id="PS51283"/>
    </source>
</evidence>
<dbReference type="STRING" id="93625.A0A409XEG4"/>
<feature type="domain" description="DUSP" evidence="5">
    <location>
        <begin position="842"/>
        <end position="951"/>
    </location>
</feature>
<feature type="region of interest" description="Disordered" evidence="2">
    <location>
        <begin position="461"/>
        <end position="483"/>
    </location>
</feature>
<evidence type="ECO:0000256" key="1">
    <source>
        <dbReference type="ARBA" id="ARBA00009085"/>
    </source>
</evidence>
<dbReference type="GO" id="GO:0005829">
    <property type="term" value="C:cytosol"/>
    <property type="evidence" value="ECO:0007669"/>
    <property type="project" value="TreeGrafter"/>
</dbReference>